<dbReference type="Proteomes" id="UP000719412">
    <property type="component" value="Unassembled WGS sequence"/>
</dbReference>
<dbReference type="SUPFAM" id="SSF56672">
    <property type="entry name" value="DNA/RNA polymerases"/>
    <property type="match status" value="1"/>
</dbReference>
<dbReference type="InterPro" id="IPR043502">
    <property type="entry name" value="DNA/RNA_pol_sf"/>
</dbReference>
<proteinExistence type="predicted"/>
<protein>
    <recommendedName>
        <fullName evidence="3">CCHC-type domain-containing protein</fullName>
    </recommendedName>
</protein>
<keyword evidence="1" id="KW-0479">Metal-binding</keyword>
<accession>A0A8J6HM32</accession>
<feature type="compositionally biased region" description="Basic and acidic residues" evidence="2">
    <location>
        <begin position="112"/>
        <end position="123"/>
    </location>
</feature>
<dbReference type="GO" id="GO:0003824">
    <property type="term" value="F:catalytic activity"/>
    <property type="evidence" value="ECO:0007669"/>
    <property type="project" value="InterPro"/>
</dbReference>
<dbReference type="Gene3D" id="3.60.10.10">
    <property type="entry name" value="Endonuclease/exonuclease/phosphatase"/>
    <property type="match status" value="1"/>
</dbReference>
<dbReference type="InterPro" id="IPR000477">
    <property type="entry name" value="RT_dom"/>
</dbReference>
<feature type="region of interest" description="Disordered" evidence="2">
    <location>
        <begin position="615"/>
        <end position="642"/>
    </location>
</feature>
<reference evidence="4" key="2">
    <citation type="submission" date="2021-08" db="EMBL/GenBank/DDBJ databases">
        <authorList>
            <person name="Eriksson T."/>
        </authorList>
    </citation>
    <scope>NUCLEOTIDE SEQUENCE</scope>
    <source>
        <strain evidence="4">Stoneville</strain>
        <tissue evidence="4">Whole head</tissue>
    </source>
</reference>
<dbReference type="SUPFAM" id="SSF56219">
    <property type="entry name" value="DNase I-like"/>
    <property type="match status" value="1"/>
</dbReference>
<dbReference type="Pfam" id="PF14529">
    <property type="entry name" value="Exo_endo_phos_2"/>
    <property type="match status" value="1"/>
</dbReference>
<sequence>MGVFLSAGNNVPEAKVKGSIKINRRRDRLAIQLEIGTGIIKRRINRGTSVARLSCSPFHLHPATPPRGGTNPVEPGQGGSEPRLRRSSASDTNFSRKPGRSSSSHTQGPTEPRLDHQVPETRSDQSCATSHPARLLYGNVASIEKIVEIEAAGAKTRKLDPSGTTTLHIRGMDELTTADELEKAFKKSDGPKKNPPHSLNSCSIRERVDIRMCYKCWGYDHHASECMEVDKKNQCRKCGEEGHHSGECKNGAYCIKCNRAGYAADQPQFGYAEPQGNGEARGRKQLKVKTERRKITTVLRIMQINVNKKPCSARPCYGIGTQGGWGWYVDTYRNAAIKVLNRNRRVENCGTGKEYVWVGIEGVRIVSGYVSPNIDIEEFKKYLGRLENCIRHARLEVLVARDLNAKSPIWGSEVGDNRGAALADLLSANNMITQNIGEKATFVGARGQPVIDITCATSGLAPRIQNWKVDDTETLSDHRLITYEIVGSSEKEKENKTSAGWFWREESEEAFARELEKMVGDIHEISVAAITKTIKQTCNCVLKKKYCGKNGRKPAYWWTPEIANTRAACVTLRRTMMRAKGNERNRKLAAEKYRKVRQELKTQILKSKERAWKKLVEDSNTTSRRRDTGSGSETLPNTPLPVWIRQPPEEVAEFDLKEIEAAANKLRPKKAPGPDGLSAEIVKATVRAAPDVILQLANGCRERKTDCQGKRKFSPICLLDCLGKLMEHLIRARLADELEEKGGLSDAQYGFREGLSTQHVIEEVLKVARYANAGSRGRKDYCALIALDVENAFNTAPWTGIVEALRRRNTSEYLVSLIQSYLTDRSLVVDERTTIGVTCGVPQESVLGPTLIAFADDLAVLVTAKTEQELMSLAMQCPGESSSLDGEDRSEAGCPKDGSRPAGRKKETRRREISSRRIMPNMKWPGSSRRRLLSAVVHSRLLYGAAEWADGLKYQKNVETLNRVQRRVLVRVASAHRTVSAEALQVLTGVLPADLQAEGRLLPTIMARSPTRPSTAWCPGGCLNNLLCSDLATSAVSQGTPIDETKIEEIVKNAAAAQLANSTAATTYGAIAARPPTVTPVSKAPVSTPAPPGIMEFVKRWPRMLISDVSEGTRQEQLVEEPTGQNLPDDFIGKIFKQNRRIQRNTDSRSSAGSANFIVERYGHISRNCNSPTACGYCSSTEHDSNACRNREHSHKHKCVNCLRSGAKDTQQLTCAPYTNIGFKTSLIEPYTTLMDRHVAHMLANNISLALIQEPYVRRHGSVFKIPHLNGLHLAAVTSPKSAIIFNKDCIESLFVPQLSNDRLCSDHGANERNYCVLCERLPASIGRHPVGNPNHPAACRGDCRAKLTTPSATPNISNSLITSDHNAISYTFSNDPANSTASTTAPKHAMDYSRVTPEYVAETLQGWNSVFDRTSPVVSNPETISQAVTYLYSTIRNCVAAKAMLKKSLFYKNRHPEYANYLHTEMRAAHDRFKRKLTAARQKSWDLFIQRELTNNPWGVTYKLAVDKFHKAGVLSCFTREDNSVTLTPQDTLEYLLHKLLPDDDPSTNTHLQQNAQRDFTALEPLPLDTDPFTEEDLNRLIQEIKPNKAPGTDRLPGRLIKLLHPWMGRFLLRIYNACLSRGYVPQAWKSGNLVVLLKDPYDDVGSVKNYSPITLLPTNAKILENLIKYKLTDIITPLHSPFQFGFSPGRSTTDALLLYQTAVSDSPRKYVITIFVDIRGAFGKVWWPGLFSILRDRHPPHKILAIIKSYLTDRTVLFTQGDATENKLTLSTEKTVFMVHKSPPRVLQRDIRLLLYDALVKRVNNQRYLGIIIDPKFNFELNAACATQRAEASLWPFVVVPPATGDKPPRQP</sequence>
<dbReference type="InterPro" id="IPR036875">
    <property type="entry name" value="Znf_CCHC_sf"/>
</dbReference>
<dbReference type="InterPro" id="IPR005135">
    <property type="entry name" value="Endo/exonuclease/phosphatase"/>
</dbReference>
<evidence type="ECO:0000256" key="2">
    <source>
        <dbReference type="SAM" id="MobiDB-lite"/>
    </source>
</evidence>
<evidence type="ECO:0000313" key="4">
    <source>
        <dbReference type="EMBL" id="KAH0816048.1"/>
    </source>
</evidence>
<organism evidence="4 5">
    <name type="scientific">Tenebrio molitor</name>
    <name type="common">Yellow mealworm beetle</name>
    <dbReference type="NCBI Taxonomy" id="7067"/>
    <lineage>
        <taxon>Eukaryota</taxon>
        <taxon>Metazoa</taxon>
        <taxon>Ecdysozoa</taxon>
        <taxon>Arthropoda</taxon>
        <taxon>Hexapoda</taxon>
        <taxon>Insecta</taxon>
        <taxon>Pterygota</taxon>
        <taxon>Neoptera</taxon>
        <taxon>Endopterygota</taxon>
        <taxon>Coleoptera</taxon>
        <taxon>Polyphaga</taxon>
        <taxon>Cucujiformia</taxon>
        <taxon>Tenebrionidae</taxon>
        <taxon>Tenebrio</taxon>
    </lineage>
</organism>
<evidence type="ECO:0000259" key="3">
    <source>
        <dbReference type="PROSITE" id="PS50158"/>
    </source>
</evidence>
<dbReference type="GO" id="GO:0071897">
    <property type="term" value="P:DNA biosynthetic process"/>
    <property type="evidence" value="ECO:0007669"/>
    <property type="project" value="UniProtKB-ARBA"/>
</dbReference>
<evidence type="ECO:0000256" key="1">
    <source>
        <dbReference type="PROSITE-ProRule" id="PRU00047"/>
    </source>
</evidence>
<dbReference type="SMART" id="SM00343">
    <property type="entry name" value="ZnF_C2HC"/>
    <property type="match status" value="3"/>
</dbReference>
<dbReference type="InterPro" id="IPR001878">
    <property type="entry name" value="Znf_CCHC"/>
</dbReference>
<feature type="compositionally biased region" description="Polar residues" evidence="2">
    <location>
        <begin position="87"/>
        <end position="109"/>
    </location>
</feature>
<dbReference type="PROSITE" id="PS50158">
    <property type="entry name" value="ZF_CCHC"/>
    <property type="match status" value="1"/>
</dbReference>
<dbReference type="CDD" id="cd09077">
    <property type="entry name" value="R1-I-EN"/>
    <property type="match status" value="1"/>
</dbReference>
<dbReference type="SUPFAM" id="SSF57756">
    <property type="entry name" value="Retrovirus zinc finger-like domains"/>
    <property type="match status" value="1"/>
</dbReference>
<keyword evidence="1" id="KW-0863">Zinc-finger</keyword>
<feature type="region of interest" description="Disordered" evidence="2">
    <location>
        <begin position="877"/>
        <end position="921"/>
    </location>
</feature>
<dbReference type="GO" id="GO:0003676">
    <property type="term" value="F:nucleic acid binding"/>
    <property type="evidence" value="ECO:0007669"/>
    <property type="project" value="InterPro"/>
</dbReference>
<dbReference type="Pfam" id="PF00078">
    <property type="entry name" value="RVT_1"/>
    <property type="match status" value="2"/>
</dbReference>
<feature type="region of interest" description="Disordered" evidence="2">
    <location>
        <begin position="56"/>
        <end position="130"/>
    </location>
</feature>
<reference evidence="4" key="1">
    <citation type="journal article" date="2020" name="J Insects Food Feed">
        <title>The yellow mealworm (Tenebrio molitor) genome: a resource for the emerging insects as food and feed industry.</title>
        <authorList>
            <person name="Eriksson T."/>
            <person name="Andere A."/>
            <person name="Kelstrup H."/>
            <person name="Emery V."/>
            <person name="Picard C."/>
        </authorList>
    </citation>
    <scope>NUCLEOTIDE SEQUENCE</scope>
    <source>
        <strain evidence="4">Stoneville</strain>
        <tissue evidence="4">Whole head</tissue>
    </source>
</reference>
<keyword evidence="5" id="KW-1185">Reference proteome</keyword>
<name>A0A8J6HM32_TENMO</name>
<comment type="caution">
    <text evidence="4">The sequence shown here is derived from an EMBL/GenBank/DDBJ whole genome shotgun (WGS) entry which is preliminary data.</text>
</comment>
<feature type="domain" description="CCHC-type" evidence="3">
    <location>
        <begin position="235"/>
        <end position="250"/>
    </location>
</feature>
<gene>
    <name evidence="4" type="ORF">GEV33_006743</name>
</gene>
<dbReference type="Gene3D" id="4.10.60.10">
    <property type="entry name" value="Zinc finger, CCHC-type"/>
    <property type="match status" value="1"/>
</dbReference>
<dbReference type="EMBL" id="JABDTM020022153">
    <property type="protein sequence ID" value="KAH0816048.1"/>
    <property type="molecule type" value="Genomic_DNA"/>
</dbReference>
<dbReference type="PANTHER" id="PTHR19446">
    <property type="entry name" value="REVERSE TRANSCRIPTASES"/>
    <property type="match status" value="1"/>
</dbReference>
<keyword evidence="1" id="KW-0862">Zinc</keyword>
<evidence type="ECO:0000313" key="5">
    <source>
        <dbReference type="Proteomes" id="UP000719412"/>
    </source>
</evidence>
<dbReference type="InterPro" id="IPR036691">
    <property type="entry name" value="Endo/exonu/phosph_ase_sf"/>
</dbReference>
<dbReference type="GO" id="GO:0008270">
    <property type="term" value="F:zinc ion binding"/>
    <property type="evidence" value="ECO:0007669"/>
    <property type="project" value="UniProtKB-KW"/>
</dbReference>